<evidence type="ECO:0000313" key="2">
    <source>
        <dbReference type="EMBL" id="GII46618.1"/>
    </source>
</evidence>
<dbReference type="EMBL" id="BOOQ01000019">
    <property type="protein sequence ID" value="GII46618.1"/>
    <property type="molecule type" value="Genomic_DNA"/>
</dbReference>
<dbReference type="RefSeq" id="WP_203974555.1">
    <property type="nucleotide sequence ID" value="NZ_BAAAKY010000014.1"/>
</dbReference>
<dbReference type="PANTHER" id="PTHR35525">
    <property type="entry name" value="BLL6575 PROTEIN"/>
    <property type="match status" value="1"/>
</dbReference>
<gene>
    <name evidence="2" type="ORF">Psi02_30420</name>
</gene>
<evidence type="ECO:0000259" key="1">
    <source>
        <dbReference type="Pfam" id="PF11706"/>
    </source>
</evidence>
<dbReference type="Pfam" id="PF11706">
    <property type="entry name" value="zf-CGNR"/>
    <property type="match status" value="1"/>
</dbReference>
<accession>A0A8J3UJ05</accession>
<dbReference type="PANTHER" id="PTHR35525:SF3">
    <property type="entry name" value="BLL6575 PROTEIN"/>
    <property type="match status" value="1"/>
</dbReference>
<feature type="domain" description="Zinc finger CGNR" evidence="1">
    <location>
        <begin position="124"/>
        <end position="166"/>
    </location>
</feature>
<keyword evidence="3" id="KW-1185">Reference proteome</keyword>
<dbReference type="SUPFAM" id="SSF160904">
    <property type="entry name" value="Jann2411-like"/>
    <property type="match status" value="1"/>
</dbReference>
<dbReference type="Pfam" id="PF07336">
    <property type="entry name" value="ABATE"/>
    <property type="match status" value="1"/>
</dbReference>
<dbReference type="AlphaFoldDB" id="A0A8J3UJ05"/>
<organism evidence="2 3">
    <name type="scientific">Planotetraspora silvatica</name>
    <dbReference type="NCBI Taxonomy" id="234614"/>
    <lineage>
        <taxon>Bacteria</taxon>
        <taxon>Bacillati</taxon>
        <taxon>Actinomycetota</taxon>
        <taxon>Actinomycetes</taxon>
        <taxon>Streptosporangiales</taxon>
        <taxon>Streptosporangiaceae</taxon>
        <taxon>Planotetraspora</taxon>
    </lineage>
</organism>
<evidence type="ECO:0000313" key="3">
    <source>
        <dbReference type="Proteomes" id="UP000644610"/>
    </source>
</evidence>
<sequence>MYVPTTRADEDALLDLLNSTPIVDGVVQDHLSDAAEARVWLRERGGSGSHADWEAARQARDALQSVVSGERPPTVLAPFLEGVGYRPVVSERGVEWSLDAPAERASAVRAVLSWSAVESTKPGRLRPCANGECHLFLLDRSKTNQARWCSMAACGNRMKARRHYQRARQAPVD</sequence>
<dbReference type="Proteomes" id="UP000644610">
    <property type="component" value="Unassembled WGS sequence"/>
</dbReference>
<name>A0A8J3UJ05_9ACTN</name>
<dbReference type="InterPro" id="IPR021005">
    <property type="entry name" value="Znf_CGNR"/>
</dbReference>
<protein>
    <recommendedName>
        <fullName evidence="1">Zinc finger CGNR domain-containing protein</fullName>
    </recommendedName>
</protein>
<reference evidence="2" key="1">
    <citation type="submission" date="2021-01" db="EMBL/GenBank/DDBJ databases">
        <title>Whole genome shotgun sequence of Planotetraspora silvatica NBRC 100141.</title>
        <authorList>
            <person name="Komaki H."/>
            <person name="Tamura T."/>
        </authorList>
    </citation>
    <scope>NUCLEOTIDE SEQUENCE</scope>
    <source>
        <strain evidence="2">NBRC 100141</strain>
    </source>
</reference>
<proteinExistence type="predicted"/>
<comment type="caution">
    <text evidence="2">The sequence shown here is derived from an EMBL/GenBank/DDBJ whole genome shotgun (WGS) entry which is preliminary data.</text>
</comment>
<dbReference type="InterPro" id="IPR023286">
    <property type="entry name" value="ABATE_dom_sf"/>
</dbReference>
<dbReference type="Gene3D" id="1.10.3300.10">
    <property type="entry name" value="Jann2411-like domain"/>
    <property type="match status" value="1"/>
</dbReference>
<dbReference type="InterPro" id="IPR010852">
    <property type="entry name" value="ABATE"/>
</dbReference>